<dbReference type="Proteomes" id="UP000016617">
    <property type="component" value="Unassembled WGS sequence"/>
</dbReference>
<dbReference type="EMBL" id="AWVA01000123">
    <property type="protein sequence ID" value="ERJ73799.1"/>
    <property type="molecule type" value="Genomic_DNA"/>
</dbReference>
<feature type="transmembrane region" description="Helical" evidence="2">
    <location>
        <begin position="69"/>
        <end position="87"/>
    </location>
</feature>
<gene>
    <name evidence="4" type="ORF">HMPREF1557_02136</name>
</gene>
<dbReference type="PANTHER" id="PTHR36435">
    <property type="entry name" value="SLR1288 PROTEIN"/>
    <property type="match status" value="1"/>
</dbReference>
<dbReference type="GO" id="GO:0004175">
    <property type="term" value="F:endopeptidase activity"/>
    <property type="evidence" value="ECO:0007669"/>
    <property type="project" value="UniProtKB-ARBA"/>
</dbReference>
<feature type="transmembrane region" description="Helical" evidence="2">
    <location>
        <begin position="237"/>
        <end position="258"/>
    </location>
</feature>
<feature type="transmembrane region" description="Helical" evidence="2">
    <location>
        <begin position="132"/>
        <end position="158"/>
    </location>
</feature>
<dbReference type="InterPro" id="IPR003675">
    <property type="entry name" value="Rce1/LyrA-like_dom"/>
</dbReference>
<comment type="similarity">
    <text evidence="1">Belongs to the UPF0177 family.</text>
</comment>
<accession>U2K9F7</accession>
<keyword evidence="2" id="KW-0812">Transmembrane</keyword>
<feature type="transmembrane region" description="Helical" evidence="2">
    <location>
        <begin position="270"/>
        <end position="287"/>
    </location>
</feature>
<proteinExistence type="inferred from homology"/>
<name>U2K9F7_9STRE</name>
<dbReference type="GO" id="GO:0006508">
    <property type="term" value="P:proteolysis"/>
    <property type="evidence" value="ECO:0007669"/>
    <property type="project" value="UniProtKB-KW"/>
</dbReference>
<keyword evidence="2" id="KW-1133">Transmembrane helix</keyword>
<keyword evidence="2" id="KW-0472">Membrane</keyword>
<dbReference type="HOGENOM" id="CLU_079560_3_0_9"/>
<keyword evidence="4" id="KW-0645">Protease</keyword>
<organism evidence="4">
    <name type="scientific">Streptococcus sobrinus W1703</name>
    <dbReference type="NCBI Taxonomy" id="1227275"/>
    <lineage>
        <taxon>Bacteria</taxon>
        <taxon>Bacillati</taxon>
        <taxon>Bacillota</taxon>
        <taxon>Bacilli</taxon>
        <taxon>Lactobacillales</taxon>
        <taxon>Streptococcaceae</taxon>
        <taxon>Streptococcus</taxon>
    </lineage>
</organism>
<protein>
    <submittedName>
        <fullName evidence="4">CAAX amino terminal protease family protein</fullName>
    </submittedName>
</protein>
<dbReference type="PATRIC" id="fig|1227275.3.peg.1922"/>
<evidence type="ECO:0000256" key="2">
    <source>
        <dbReference type="SAM" id="Phobius"/>
    </source>
</evidence>
<dbReference type="InterPro" id="IPR052710">
    <property type="entry name" value="CAAX_protease"/>
</dbReference>
<dbReference type="PANTHER" id="PTHR36435:SF1">
    <property type="entry name" value="CAAX AMINO TERMINAL PROTEASE FAMILY PROTEIN"/>
    <property type="match status" value="1"/>
</dbReference>
<dbReference type="Pfam" id="PF02517">
    <property type="entry name" value="Rce1-like"/>
    <property type="match status" value="1"/>
</dbReference>
<evidence type="ECO:0000313" key="4">
    <source>
        <dbReference type="EMBL" id="ERJ73799.1"/>
    </source>
</evidence>
<feature type="transmembrane region" description="Helical" evidence="2">
    <location>
        <begin position="99"/>
        <end position="120"/>
    </location>
</feature>
<sequence length="288" mass="32719">MNHYFFNLCKISQEGKILIFLFLKFAGKFLALLLSPLTFVKLVGSCRLRWIKKLDWRGLMKTLLNKLKWIALAFAFLALDFFAQTLFVIKKDLSNTGTAIIASLGLTAFAALAWFLLWLLKEPLNFKKIRWGMYGLYVGLGVPILFAIKSIGGIVLMLMSNTSTSANQAAIDNLGMPIYLYFVFACVFAPIFEEAIFRKCLFEKLFGFEGWQKWLGWIGTSILFGFIHLYSSPSNLLSPGLWIIYGGMGLAIGFVTMMNKRIEFGYSLHVFNNLIAVLFTFLMQLLTH</sequence>
<feature type="transmembrane region" description="Helical" evidence="2">
    <location>
        <begin position="178"/>
        <end position="202"/>
    </location>
</feature>
<evidence type="ECO:0000256" key="1">
    <source>
        <dbReference type="ARBA" id="ARBA00009067"/>
    </source>
</evidence>
<keyword evidence="4" id="KW-0378">Hydrolase</keyword>
<reference evidence="4" key="1">
    <citation type="submission" date="2013-06" db="EMBL/GenBank/DDBJ databases">
        <authorList>
            <person name="Weinstock G."/>
            <person name="Sodergren E."/>
            <person name="Lobos E.A."/>
            <person name="Fulton L."/>
            <person name="Fulton R."/>
            <person name="Courtney L."/>
            <person name="Fronick C."/>
            <person name="O'Laughlin M."/>
            <person name="Godfrey J."/>
            <person name="Wilson R.M."/>
            <person name="Miner T."/>
            <person name="Farmer C."/>
            <person name="Delehaunty K."/>
            <person name="Cordes M."/>
            <person name="Minx P."/>
            <person name="Tomlinson C."/>
            <person name="Chen J."/>
            <person name="Wollam A."/>
            <person name="Pepin K.H."/>
            <person name="Bhonagiri V."/>
            <person name="Zhang X."/>
            <person name="Warren W."/>
            <person name="Mitreva M."/>
            <person name="Mardis E.R."/>
            <person name="Wilson R.K."/>
        </authorList>
    </citation>
    <scope>NUCLEOTIDE SEQUENCE [LARGE SCALE GENOMIC DNA]</scope>
    <source>
        <strain evidence="4">W1703</strain>
    </source>
</reference>
<comment type="caution">
    <text evidence="4">The sequence shown here is derived from an EMBL/GenBank/DDBJ whole genome shotgun (WGS) entry which is preliminary data.</text>
</comment>
<evidence type="ECO:0000259" key="3">
    <source>
        <dbReference type="Pfam" id="PF02517"/>
    </source>
</evidence>
<dbReference type="GO" id="GO:0080120">
    <property type="term" value="P:CAAX-box protein maturation"/>
    <property type="evidence" value="ECO:0007669"/>
    <property type="project" value="UniProtKB-ARBA"/>
</dbReference>
<feature type="transmembrane region" description="Helical" evidence="2">
    <location>
        <begin position="29"/>
        <end position="48"/>
    </location>
</feature>
<dbReference type="AlphaFoldDB" id="U2K9F7"/>
<feature type="domain" description="CAAX prenyl protease 2/Lysostaphin resistance protein A-like" evidence="3">
    <location>
        <begin position="179"/>
        <end position="275"/>
    </location>
</feature>
<feature type="transmembrane region" description="Helical" evidence="2">
    <location>
        <begin position="214"/>
        <end position="231"/>
    </location>
</feature>